<dbReference type="Proteomes" id="UP001642464">
    <property type="component" value="Unassembled WGS sequence"/>
</dbReference>
<accession>A0ABP0JK99</accession>
<evidence type="ECO:0000313" key="3">
    <source>
        <dbReference type="Proteomes" id="UP001642464"/>
    </source>
</evidence>
<dbReference type="EMBL" id="CAXAMM010007558">
    <property type="protein sequence ID" value="CAK9014690.1"/>
    <property type="molecule type" value="Genomic_DNA"/>
</dbReference>
<sequence length="820" mass="92508">MPTSDVMPVNNEATISINWALPLTGEAQGWLFHRIRKAFERATAIIDQPQDRKRYRMSEEDLFAMRNLVCLWFQVRDFCSSRISSFDELDNAICTGSTKDHELQIILDCRPSQFGISMLPSSQREALEAVRQQEEGHSFEVEKERLAIRDARWTFFQAALARDQAKLRVIKEAPAKIDALRHRKRMQWRLEQAKLGEKVIKAYKDKFLRCDLVNKAELAQQKINEFRSYVAQSSSCKMDDIYTVCIADLNVPGAKSSEAISELAACMQFVNDQSPAHSIGLLEMPEVAKKTSKRGLCDEEQEVQTCMWSLRQTCDTRWMIPFSVHPSAELQTNRRRFNSGRLVCNIDGQQDNVFLTASELGTCGRPLTEEVVSLPLSKDMLLPESLNCESDLKQAERQRPSAEATQAQKGVGRWVALLTSLLNVSDDTFKNKPIIILNLTGYVEDVFNMRLGRQPLRGGVKPENLYYQSVGWLSKEPFGHARLEREITEAWIQRKFEHGGHKYACDPPELTQAEIEGIPSATAAMGNLDKVEFEVLERINDKMMIKSDEHKFFSAQTGDIKSEYDNLREQHLDLVGRQAEHQVKAKADEDNSQSQPVPPAAAGVQLESLAKLESDIGVEIKIASEVSNVELIKAKDGSLWLLSSQSKTIGKHVLVGGYGTGQWLPSNECTEPAVPFQVPDGDKTPVQIDETTFGPEGAQGVSTLSIYKLLLRAETEKHVSQHRVSFLKVERKQAVEAGEDGFEVSVSKPMVFKACKDPRDPDKVTCKNVFNKFINQLPDALVTVVRFRFERVGQNFKVQRPYVLTSRALSLEKEKPLKLA</sequence>
<comment type="caution">
    <text evidence="2">The sequence shown here is derived from an EMBL/GenBank/DDBJ whole genome shotgun (WGS) entry which is preliminary data.</text>
</comment>
<feature type="region of interest" description="Disordered" evidence="1">
    <location>
        <begin position="579"/>
        <end position="601"/>
    </location>
</feature>
<gene>
    <name evidence="2" type="ORF">SCF082_LOCUS12434</name>
</gene>
<organism evidence="2 3">
    <name type="scientific">Durusdinium trenchii</name>
    <dbReference type="NCBI Taxonomy" id="1381693"/>
    <lineage>
        <taxon>Eukaryota</taxon>
        <taxon>Sar</taxon>
        <taxon>Alveolata</taxon>
        <taxon>Dinophyceae</taxon>
        <taxon>Suessiales</taxon>
        <taxon>Symbiodiniaceae</taxon>
        <taxon>Durusdinium</taxon>
    </lineage>
</organism>
<protein>
    <submittedName>
        <fullName evidence="2">Uncharacterized protein</fullName>
    </submittedName>
</protein>
<proteinExistence type="predicted"/>
<keyword evidence="3" id="KW-1185">Reference proteome</keyword>
<evidence type="ECO:0000313" key="2">
    <source>
        <dbReference type="EMBL" id="CAK9014690.1"/>
    </source>
</evidence>
<name>A0ABP0JK99_9DINO</name>
<evidence type="ECO:0000256" key="1">
    <source>
        <dbReference type="SAM" id="MobiDB-lite"/>
    </source>
</evidence>
<feature type="compositionally biased region" description="Basic and acidic residues" evidence="1">
    <location>
        <begin position="579"/>
        <end position="589"/>
    </location>
</feature>
<reference evidence="2 3" key="1">
    <citation type="submission" date="2024-02" db="EMBL/GenBank/DDBJ databases">
        <authorList>
            <person name="Chen Y."/>
            <person name="Shah S."/>
            <person name="Dougan E. K."/>
            <person name="Thang M."/>
            <person name="Chan C."/>
        </authorList>
    </citation>
    <scope>NUCLEOTIDE SEQUENCE [LARGE SCALE GENOMIC DNA]</scope>
</reference>